<feature type="domain" description="KIB1-4 beta-propeller" evidence="1">
    <location>
        <begin position="78"/>
        <end position="361"/>
    </location>
</feature>
<dbReference type="OrthoDB" id="642536at2759"/>
<gene>
    <name evidence="2" type="ordered locus">AALP_Aa3g031000</name>
</gene>
<dbReference type="Proteomes" id="UP000029120">
    <property type="component" value="Chromosome 3"/>
</dbReference>
<dbReference type="AlphaFoldDB" id="A0A087H6P8"/>
<organism evidence="2 3">
    <name type="scientific">Arabis alpina</name>
    <name type="common">Alpine rock-cress</name>
    <dbReference type="NCBI Taxonomy" id="50452"/>
    <lineage>
        <taxon>Eukaryota</taxon>
        <taxon>Viridiplantae</taxon>
        <taxon>Streptophyta</taxon>
        <taxon>Embryophyta</taxon>
        <taxon>Tracheophyta</taxon>
        <taxon>Spermatophyta</taxon>
        <taxon>Magnoliopsida</taxon>
        <taxon>eudicotyledons</taxon>
        <taxon>Gunneridae</taxon>
        <taxon>Pentapetalae</taxon>
        <taxon>rosids</taxon>
        <taxon>malvids</taxon>
        <taxon>Brassicales</taxon>
        <taxon>Brassicaceae</taxon>
        <taxon>Arabideae</taxon>
        <taxon>Arabis</taxon>
    </lineage>
</organism>
<evidence type="ECO:0000313" key="2">
    <source>
        <dbReference type="EMBL" id="KFK37800.1"/>
    </source>
</evidence>
<name>A0A087H6P8_ARAAL</name>
<dbReference type="PANTHER" id="PTHR44259">
    <property type="entry name" value="OS07G0183000 PROTEIN-RELATED"/>
    <property type="match status" value="1"/>
</dbReference>
<dbReference type="InterPro" id="IPR005174">
    <property type="entry name" value="KIB1-4_b-propeller"/>
</dbReference>
<dbReference type="InterPro" id="IPR011047">
    <property type="entry name" value="Quinoprotein_ADH-like_sf"/>
</dbReference>
<reference evidence="3" key="1">
    <citation type="journal article" date="2015" name="Nat. Plants">
        <title>Genome expansion of Arabis alpina linked with retrotransposition and reduced symmetric DNA methylation.</title>
        <authorList>
            <person name="Willing E.M."/>
            <person name="Rawat V."/>
            <person name="Mandakova T."/>
            <person name="Maumus F."/>
            <person name="James G.V."/>
            <person name="Nordstroem K.J."/>
            <person name="Becker C."/>
            <person name="Warthmann N."/>
            <person name="Chica C."/>
            <person name="Szarzynska B."/>
            <person name="Zytnicki M."/>
            <person name="Albani M.C."/>
            <person name="Kiefer C."/>
            <person name="Bergonzi S."/>
            <person name="Castaings L."/>
            <person name="Mateos J.L."/>
            <person name="Berns M.C."/>
            <person name="Bujdoso N."/>
            <person name="Piofczyk T."/>
            <person name="de Lorenzo L."/>
            <person name="Barrero-Sicilia C."/>
            <person name="Mateos I."/>
            <person name="Piednoel M."/>
            <person name="Hagmann J."/>
            <person name="Chen-Min-Tao R."/>
            <person name="Iglesias-Fernandez R."/>
            <person name="Schuster S.C."/>
            <person name="Alonso-Blanco C."/>
            <person name="Roudier F."/>
            <person name="Carbonero P."/>
            <person name="Paz-Ares J."/>
            <person name="Davis S.J."/>
            <person name="Pecinka A."/>
            <person name="Quesneville H."/>
            <person name="Colot V."/>
            <person name="Lysak M.A."/>
            <person name="Weigel D."/>
            <person name="Coupland G."/>
            <person name="Schneeberger K."/>
        </authorList>
    </citation>
    <scope>NUCLEOTIDE SEQUENCE [LARGE SCALE GENOMIC DNA]</scope>
    <source>
        <strain evidence="3">cv. Pajares</strain>
    </source>
</reference>
<dbReference type="Gramene" id="KFK37800">
    <property type="protein sequence ID" value="KFK37800"/>
    <property type="gene ID" value="AALP_AA3G031000"/>
</dbReference>
<dbReference type="EMBL" id="CM002871">
    <property type="protein sequence ID" value="KFK37800.1"/>
    <property type="molecule type" value="Genomic_DNA"/>
</dbReference>
<dbReference type="PANTHER" id="PTHR44259:SF15">
    <property type="entry name" value="F-BOX PROTEIN KIB2-RELATED"/>
    <property type="match status" value="1"/>
</dbReference>
<dbReference type="Pfam" id="PF03478">
    <property type="entry name" value="Beta-prop_KIB1-4"/>
    <property type="match status" value="1"/>
</dbReference>
<keyword evidence="3" id="KW-1185">Reference proteome</keyword>
<dbReference type="InterPro" id="IPR050942">
    <property type="entry name" value="F-box_BR-signaling"/>
</dbReference>
<evidence type="ECO:0000313" key="3">
    <source>
        <dbReference type="Proteomes" id="UP000029120"/>
    </source>
</evidence>
<proteinExistence type="predicted"/>
<evidence type="ECO:0000259" key="1">
    <source>
        <dbReference type="Pfam" id="PF03478"/>
    </source>
</evidence>
<accession>A0A087H6P8</accession>
<protein>
    <recommendedName>
        <fullName evidence="1">KIB1-4 beta-propeller domain-containing protein</fullName>
    </recommendedName>
</protein>
<sequence length="395" mass="45367">MVIKKPLVSSSELGQFLVPDMIRLVLARLNVVEFHIARSISLDWYLISELCIRQNPTPWLILFPNEHVESINNESCKLYDPSEHKSYTVRDLGFDLPRSRCLANSGSWFLMLDHRTNFHLLNLFTREKIRLPSIGAIDGWKMSFERTGDSDFLVTFYYESGNFQTGKCQDINIGSAVLWVDERSKDYFVVWNIDCFFAYYKKGDTNRAWKVFEPLKNQGCLDMVLKESKLYVLSRSRKVTVFDFSGGGDSPKKCASFRSPHFDGKQHFNNLAVTLSGEVLIIASNVNYPEMSYFQVYGIDPKSSKWKRIDSLGNEALILDVGITVEAKDGVKKNCIYFSNDQVHRYSANRLCYEASICVYNIQTKMAVQRFQHLAASSSMPSKDARWFFATYGSK</sequence>
<dbReference type="SUPFAM" id="SSF50998">
    <property type="entry name" value="Quinoprotein alcohol dehydrogenase-like"/>
    <property type="match status" value="1"/>
</dbReference>
<dbReference type="OMA" id="NSWFLML"/>